<protein>
    <recommendedName>
        <fullName evidence="4">Zinc-finger</fullName>
    </recommendedName>
</protein>
<organism evidence="2 3">
    <name type="scientific">Bryocella elongata</name>
    <dbReference type="NCBI Taxonomy" id="863522"/>
    <lineage>
        <taxon>Bacteria</taxon>
        <taxon>Pseudomonadati</taxon>
        <taxon>Acidobacteriota</taxon>
        <taxon>Terriglobia</taxon>
        <taxon>Terriglobales</taxon>
        <taxon>Acidobacteriaceae</taxon>
        <taxon>Bryocella</taxon>
    </lineage>
</organism>
<dbReference type="EMBL" id="FNVA01000002">
    <property type="protein sequence ID" value="SEF93801.1"/>
    <property type="molecule type" value="Genomic_DNA"/>
</dbReference>
<evidence type="ECO:0008006" key="4">
    <source>
        <dbReference type="Google" id="ProtNLM"/>
    </source>
</evidence>
<reference evidence="2 3" key="1">
    <citation type="submission" date="2016-10" db="EMBL/GenBank/DDBJ databases">
        <authorList>
            <person name="de Groot N.N."/>
        </authorList>
    </citation>
    <scope>NUCLEOTIDE SEQUENCE [LARGE SCALE GENOMIC DNA]</scope>
    <source>
        <strain evidence="2 3">DSM 22489</strain>
    </source>
</reference>
<proteinExistence type="predicted"/>
<evidence type="ECO:0000313" key="2">
    <source>
        <dbReference type="EMBL" id="SEF93801.1"/>
    </source>
</evidence>
<dbReference type="OrthoDB" id="9885485at2"/>
<dbReference type="AlphaFoldDB" id="A0A1H5W3R2"/>
<keyword evidence="3" id="KW-1185">Reference proteome</keyword>
<sequence>MSPDATLKNPNPVEHLTEFVLDEILMGEASPEALDHLATCDECNARMDAIAQPIASFREVTLAWAEQRSAAMPVPALAAQALAPVAAEQAVPAESLAEYLSGHLSDAQLDAVLIEGASPAAAAHLADCHPCAARLDAVAQPVASFQAVSLAWSERRSATLPLREESFGRATSRNWGRRYGWVAATAAVVAVLLAVPMHRGHDQPAGPVAANGTPIVSAGTAQPVETASTSKPAPSTSVQTATALPPLTSVPATKDQLRRQRQIDADNQMLAAIDHELDASQATLAAYGVTVSTSPAPSRSRTAVAQD</sequence>
<dbReference type="RefSeq" id="WP_103932355.1">
    <property type="nucleotide sequence ID" value="NZ_FNVA01000002.1"/>
</dbReference>
<accession>A0A1H5W3R2</accession>
<gene>
    <name evidence="2" type="ORF">SAMN05421819_1419</name>
</gene>
<name>A0A1H5W3R2_9BACT</name>
<feature type="region of interest" description="Disordered" evidence="1">
    <location>
        <begin position="222"/>
        <end position="255"/>
    </location>
</feature>
<evidence type="ECO:0000313" key="3">
    <source>
        <dbReference type="Proteomes" id="UP000236728"/>
    </source>
</evidence>
<evidence type="ECO:0000256" key="1">
    <source>
        <dbReference type="SAM" id="MobiDB-lite"/>
    </source>
</evidence>
<dbReference type="Proteomes" id="UP000236728">
    <property type="component" value="Unassembled WGS sequence"/>
</dbReference>
<feature type="compositionally biased region" description="Low complexity" evidence="1">
    <location>
        <begin position="226"/>
        <end position="237"/>
    </location>
</feature>